<accession>A0A158QKH4</accession>
<dbReference type="InterPro" id="IPR001623">
    <property type="entry name" value="DnaJ_domain"/>
</dbReference>
<evidence type="ECO:0000313" key="6">
    <source>
        <dbReference type="WBParaSite" id="HPLM_0000458801-mRNA-1"/>
    </source>
</evidence>
<evidence type="ECO:0000313" key="4">
    <source>
        <dbReference type="EMBL" id="VDO23558.1"/>
    </source>
</evidence>
<evidence type="ECO:0000313" key="5">
    <source>
        <dbReference type="Proteomes" id="UP000268014"/>
    </source>
</evidence>
<dbReference type="Gene3D" id="1.10.287.110">
    <property type="entry name" value="DnaJ domain"/>
    <property type="match status" value="1"/>
</dbReference>
<dbReference type="PANTHER" id="PTHR43157:SF31">
    <property type="entry name" value="PHOSPHATIDYLINOSITOL-GLYCAN BIOSYNTHESIS CLASS F PROTEIN"/>
    <property type="match status" value="1"/>
</dbReference>
<name>A0A158QKH4_HAEPC</name>
<keyword evidence="2" id="KW-0812">Transmembrane</keyword>
<gene>
    <name evidence="4" type="ORF">HPLM_LOCUS4580</name>
</gene>
<dbReference type="PRINTS" id="PR00625">
    <property type="entry name" value="JDOMAIN"/>
</dbReference>
<proteinExistence type="predicted"/>
<sequence>MSPVREKFSFSEELLGMFRTQSWKRLCGRRSYHEKRDYYEVLGVKRNATQEEIKAAFYTKSKQLHPDKSNNGKTGDSTADFVDLKEAYDVLRRPADRRAYDMQGFNDERLKYQDPYYYYRRRQRRPDEQSGFYGATAGTTGSMRDSEFRRKSEDHWRFVMKVTAIGLLLVAAYNIIYVMQLRARERKLSQLIDEDEIAKSFMRQPELKDVLLDELEMRELGRILKGDVDEAWRRKQETLAGKNPNEIREEYRWDSGLHTAKNLFLRGATVILTCRDEVRGRAALEAVQSQPGVDDRSPGGRLHLFTLDLTCYQSTLNFCHEIKQHFDRIDVLINNAGVMGLAFELSRNGIEMHFATNAFGHYVLVNNLLTLLEKSDDGRIVIVSSGLYKGVDHIPSIRQLMGEHDWDYQARFAYALSKLANCLHAVELAKRLTANRCSTKVYAIRPGFVGGTELGRETHWLLRTLASPVIWLFSKNLDQGIESIVHCAVTRNDELTSGALYHGCQEEPYGPMVTQENAADMWKMFRRMEELILIRCHTLTEDDRRQAEEARRVLPKS</sequence>
<dbReference type="Pfam" id="PF00106">
    <property type="entry name" value="adh_short"/>
    <property type="match status" value="1"/>
</dbReference>
<dbReference type="SUPFAM" id="SSF46565">
    <property type="entry name" value="Chaperone J-domain"/>
    <property type="match status" value="1"/>
</dbReference>
<dbReference type="PANTHER" id="PTHR43157">
    <property type="entry name" value="PHOSPHATIDYLINOSITOL-GLYCAN BIOSYNTHESIS CLASS F PROTEIN-RELATED"/>
    <property type="match status" value="1"/>
</dbReference>
<organism evidence="6">
    <name type="scientific">Haemonchus placei</name>
    <name type="common">Barber's pole worm</name>
    <dbReference type="NCBI Taxonomy" id="6290"/>
    <lineage>
        <taxon>Eukaryota</taxon>
        <taxon>Metazoa</taxon>
        <taxon>Ecdysozoa</taxon>
        <taxon>Nematoda</taxon>
        <taxon>Chromadorea</taxon>
        <taxon>Rhabditida</taxon>
        <taxon>Rhabditina</taxon>
        <taxon>Rhabditomorpha</taxon>
        <taxon>Strongyloidea</taxon>
        <taxon>Trichostrongylidae</taxon>
        <taxon>Haemonchus</taxon>
    </lineage>
</organism>
<dbReference type="AlphaFoldDB" id="A0A158QKH4"/>
<dbReference type="Gene3D" id="3.40.50.720">
    <property type="entry name" value="NAD(P)-binding Rossmann-like Domain"/>
    <property type="match status" value="1"/>
</dbReference>
<reference evidence="4 5" key="2">
    <citation type="submission" date="2018-11" db="EMBL/GenBank/DDBJ databases">
        <authorList>
            <consortium name="Pathogen Informatics"/>
        </authorList>
    </citation>
    <scope>NUCLEOTIDE SEQUENCE [LARGE SCALE GENOMIC DNA]</scope>
    <source>
        <strain evidence="4 5">MHpl1</strain>
    </source>
</reference>
<feature type="domain" description="J" evidence="3">
    <location>
        <begin position="37"/>
        <end position="104"/>
    </location>
</feature>
<dbReference type="Proteomes" id="UP000268014">
    <property type="component" value="Unassembled WGS sequence"/>
</dbReference>
<dbReference type="OrthoDB" id="191139at2759"/>
<dbReference type="InterPro" id="IPR002347">
    <property type="entry name" value="SDR_fam"/>
</dbReference>
<keyword evidence="2" id="KW-0472">Membrane</keyword>
<dbReference type="CDD" id="cd06257">
    <property type="entry name" value="DnaJ"/>
    <property type="match status" value="1"/>
</dbReference>
<dbReference type="InterPro" id="IPR036291">
    <property type="entry name" value="NAD(P)-bd_dom_sf"/>
</dbReference>
<keyword evidence="5" id="KW-1185">Reference proteome</keyword>
<dbReference type="STRING" id="6290.A0A158QKH4"/>
<dbReference type="OMA" id="CHTLSED"/>
<dbReference type="GO" id="GO:0016491">
    <property type="term" value="F:oxidoreductase activity"/>
    <property type="evidence" value="ECO:0007669"/>
    <property type="project" value="UniProtKB-KW"/>
</dbReference>
<dbReference type="InterPro" id="IPR036869">
    <property type="entry name" value="J_dom_sf"/>
</dbReference>
<keyword evidence="2" id="KW-1133">Transmembrane helix</keyword>
<dbReference type="WBParaSite" id="HPLM_0000458801-mRNA-1">
    <property type="protein sequence ID" value="HPLM_0000458801-mRNA-1"/>
    <property type="gene ID" value="HPLM_0000458801"/>
</dbReference>
<dbReference type="Pfam" id="PF00226">
    <property type="entry name" value="DnaJ"/>
    <property type="match status" value="1"/>
</dbReference>
<feature type="transmembrane region" description="Helical" evidence="2">
    <location>
        <begin position="158"/>
        <end position="179"/>
    </location>
</feature>
<evidence type="ECO:0000256" key="2">
    <source>
        <dbReference type="SAM" id="Phobius"/>
    </source>
</evidence>
<evidence type="ECO:0000256" key="1">
    <source>
        <dbReference type="ARBA" id="ARBA00023002"/>
    </source>
</evidence>
<dbReference type="EMBL" id="UZAF01016226">
    <property type="protein sequence ID" value="VDO23558.1"/>
    <property type="molecule type" value="Genomic_DNA"/>
</dbReference>
<protein>
    <submittedName>
        <fullName evidence="6">J domain-containing protein</fullName>
    </submittedName>
</protein>
<keyword evidence="1" id="KW-0560">Oxidoreductase</keyword>
<dbReference type="PROSITE" id="PS50076">
    <property type="entry name" value="DNAJ_2"/>
    <property type="match status" value="1"/>
</dbReference>
<reference evidence="6" key="1">
    <citation type="submission" date="2016-04" db="UniProtKB">
        <authorList>
            <consortium name="WormBaseParasite"/>
        </authorList>
    </citation>
    <scope>IDENTIFICATION</scope>
</reference>
<evidence type="ECO:0000259" key="3">
    <source>
        <dbReference type="PROSITE" id="PS50076"/>
    </source>
</evidence>
<dbReference type="SMART" id="SM00271">
    <property type="entry name" value="DnaJ"/>
    <property type="match status" value="1"/>
</dbReference>
<dbReference type="SUPFAM" id="SSF51735">
    <property type="entry name" value="NAD(P)-binding Rossmann-fold domains"/>
    <property type="match status" value="1"/>
</dbReference>